<sequence>MSRIFSRYSSRVLEEDRAVVESQHPRPIPEALRMEAHVPADGPQVRFRNRWYDFLVNDEPRVRLD</sequence>
<dbReference type="Gene3D" id="3.90.380.10">
    <property type="entry name" value="Naphthalene 1,2-dioxygenase Alpha Subunit, Chain A, domain 1"/>
    <property type="match status" value="1"/>
</dbReference>
<organism evidence="1 2">
    <name type="scientific">Paenibacillus terrae</name>
    <dbReference type="NCBI Taxonomy" id="159743"/>
    <lineage>
        <taxon>Bacteria</taxon>
        <taxon>Bacillati</taxon>
        <taxon>Bacillota</taxon>
        <taxon>Bacilli</taxon>
        <taxon>Bacillales</taxon>
        <taxon>Paenibacillaceae</taxon>
        <taxon>Paenibacillus</taxon>
    </lineage>
</organism>
<protein>
    <submittedName>
        <fullName evidence="1">Uncharacterized protein</fullName>
    </submittedName>
</protein>
<dbReference type="Proteomes" id="UP000308114">
    <property type="component" value="Unassembled WGS sequence"/>
</dbReference>
<evidence type="ECO:0000313" key="1">
    <source>
        <dbReference type="EMBL" id="TKH43541.1"/>
    </source>
</evidence>
<dbReference type="EMBL" id="PNXQ01000013">
    <property type="protein sequence ID" value="TKH43541.1"/>
    <property type="molecule type" value="Genomic_DNA"/>
</dbReference>
<comment type="caution">
    <text evidence="1">The sequence shown here is derived from an EMBL/GenBank/DDBJ whole genome shotgun (WGS) entry which is preliminary data.</text>
</comment>
<gene>
    <name evidence="1" type="ORF">C1I60_14415</name>
</gene>
<reference evidence="1 2" key="1">
    <citation type="submission" date="2018-01" db="EMBL/GenBank/DDBJ databases">
        <title>Bacillales members from the olive rhizosphere are effective biological control agents against Verticillium dahliae.</title>
        <authorList>
            <person name="Gomez-Lama C."/>
            <person name="Legarda G."/>
            <person name="Ruano-Rosa D."/>
            <person name="Pizarro-Tobias P."/>
            <person name="Valverde-Corredor A."/>
            <person name="Niqui J.L."/>
            <person name="Trivino J.C."/>
            <person name="Roca A."/>
            <person name="Mercado-Blanco J."/>
        </authorList>
    </citation>
    <scope>NUCLEOTIDE SEQUENCE [LARGE SCALE GENOMIC DNA]</scope>
    <source>
        <strain evidence="1 2">PIC167</strain>
    </source>
</reference>
<accession>A0A4V5SPU7</accession>
<name>A0A4V5SPU7_9BACL</name>
<proteinExistence type="predicted"/>
<dbReference type="AlphaFoldDB" id="A0A4V5SPU7"/>
<evidence type="ECO:0000313" key="2">
    <source>
        <dbReference type="Proteomes" id="UP000308114"/>
    </source>
</evidence>